<evidence type="ECO:0000256" key="2">
    <source>
        <dbReference type="ARBA" id="ARBA00022679"/>
    </source>
</evidence>
<dbReference type="EMBL" id="VITO01000025">
    <property type="protein sequence ID" value="TWB17358.1"/>
    <property type="molecule type" value="Genomic_DNA"/>
</dbReference>
<keyword evidence="1 4" id="KW-0489">Methyltransferase</keyword>
<feature type="compositionally biased region" description="Basic residues" evidence="3">
    <location>
        <begin position="1"/>
        <end position="11"/>
    </location>
</feature>
<dbReference type="PANTHER" id="PTHR43542:SF1">
    <property type="entry name" value="METHYLTRANSFERASE"/>
    <property type="match status" value="1"/>
</dbReference>
<dbReference type="Proteomes" id="UP000316545">
    <property type="component" value="Unassembled WGS sequence"/>
</dbReference>
<dbReference type="InterPro" id="IPR004398">
    <property type="entry name" value="RNA_MeTrfase_RsmD"/>
</dbReference>
<dbReference type="GO" id="GO:0008168">
    <property type="term" value="F:methyltransferase activity"/>
    <property type="evidence" value="ECO:0007669"/>
    <property type="project" value="UniProtKB-KW"/>
</dbReference>
<comment type="caution">
    <text evidence="4">The sequence shown here is derived from an EMBL/GenBank/DDBJ whole genome shotgun (WGS) entry which is preliminary data.</text>
</comment>
<sequence length="192" mass="20424">MRIVGGRHRGRTLAAPGGRDVRPTSDRTRQALFNILEHGDFFADEGPTLEGRVVLDAFCGTGALGLEALSRGAEAALFLDVSRASLDLARANAATLKETGRCHFIQGDATKAPPLNAQLARQAAGLAFLDPPYGQGLAPRALESLVVGGWLALEALCVVEIGGDDPFEAPPGFETLDERRYGDTRVLFLKRG</sequence>
<dbReference type="NCBIfam" id="TIGR00095">
    <property type="entry name" value="16S rRNA (guanine(966)-N(2))-methyltransferase RsmD"/>
    <property type="match status" value="1"/>
</dbReference>
<feature type="region of interest" description="Disordered" evidence="3">
    <location>
        <begin position="1"/>
        <end position="24"/>
    </location>
</feature>
<organism evidence="4 5">
    <name type="scientific">Nitrospirillum amazonense</name>
    <dbReference type="NCBI Taxonomy" id="28077"/>
    <lineage>
        <taxon>Bacteria</taxon>
        <taxon>Pseudomonadati</taxon>
        <taxon>Pseudomonadota</taxon>
        <taxon>Alphaproteobacteria</taxon>
        <taxon>Rhodospirillales</taxon>
        <taxon>Azospirillaceae</taxon>
        <taxon>Nitrospirillum</taxon>
    </lineage>
</organism>
<dbReference type="PIRSF" id="PIRSF004553">
    <property type="entry name" value="CHP00095"/>
    <property type="match status" value="1"/>
</dbReference>
<evidence type="ECO:0000313" key="4">
    <source>
        <dbReference type="EMBL" id="TWB17358.1"/>
    </source>
</evidence>
<keyword evidence="5" id="KW-1185">Reference proteome</keyword>
<protein>
    <submittedName>
        <fullName evidence="4">16S rRNA (Guanine966-N2)-methyltransferase</fullName>
    </submittedName>
</protein>
<keyword evidence="2 4" id="KW-0808">Transferase</keyword>
<dbReference type="AlphaFoldDB" id="A0A560F6V7"/>
<dbReference type="GO" id="GO:0031167">
    <property type="term" value="P:rRNA methylation"/>
    <property type="evidence" value="ECO:0007669"/>
    <property type="project" value="InterPro"/>
</dbReference>
<proteinExistence type="predicted"/>
<reference evidence="4 5" key="1">
    <citation type="submission" date="2019-06" db="EMBL/GenBank/DDBJ databases">
        <title>Genomic Encyclopedia of Type Strains, Phase IV (KMG-V): Genome sequencing to study the core and pangenomes of soil and plant-associated prokaryotes.</title>
        <authorList>
            <person name="Whitman W."/>
        </authorList>
    </citation>
    <scope>NUCLEOTIDE SEQUENCE [LARGE SCALE GENOMIC DNA]</scope>
    <source>
        <strain evidence="4 5">BR 11865</strain>
    </source>
</reference>
<evidence type="ECO:0000256" key="3">
    <source>
        <dbReference type="SAM" id="MobiDB-lite"/>
    </source>
</evidence>
<accession>A0A560F6V7</accession>
<dbReference type="InterPro" id="IPR029063">
    <property type="entry name" value="SAM-dependent_MTases_sf"/>
</dbReference>
<dbReference type="SUPFAM" id="SSF53335">
    <property type="entry name" value="S-adenosyl-L-methionine-dependent methyltransferases"/>
    <property type="match status" value="1"/>
</dbReference>
<gene>
    <name evidence="4" type="ORF">FBZ88_12526</name>
</gene>
<evidence type="ECO:0000256" key="1">
    <source>
        <dbReference type="ARBA" id="ARBA00022603"/>
    </source>
</evidence>
<dbReference type="Gene3D" id="3.40.50.150">
    <property type="entry name" value="Vaccinia Virus protein VP39"/>
    <property type="match status" value="1"/>
</dbReference>
<dbReference type="CDD" id="cd02440">
    <property type="entry name" value="AdoMet_MTases"/>
    <property type="match status" value="1"/>
</dbReference>
<name>A0A560F6V7_9PROT</name>
<evidence type="ECO:0000313" key="5">
    <source>
        <dbReference type="Proteomes" id="UP000316545"/>
    </source>
</evidence>
<dbReference type="RefSeq" id="WP_145619915.1">
    <property type="nucleotide sequence ID" value="NZ_JAYNFR010000031.1"/>
</dbReference>
<dbReference type="Pfam" id="PF03602">
    <property type="entry name" value="Cons_hypoth95"/>
    <property type="match status" value="1"/>
</dbReference>
<dbReference type="PANTHER" id="PTHR43542">
    <property type="entry name" value="METHYLTRANSFERASE"/>
    <property type="match status" value="1"/>
</dbReference>